<dbReference type="Proteomes" id="UP000483379">
    <property type="component" value="Unassembled WGS sequence"/>
</dbReference>
<dbReference type="InterPro" id="IPR011335">
    <property type="entry name" value="Restrct_endonuc-II-like"/>
</dbReference>
<accession>A0A6M0K6R5</accession>
<dbReference type="InterPro" id="IPR008538">
    <property type="entry name" value="Uma2"/>
</dbReference>
<gene>
    <name evidence="2" type="ORF">G3446_24700</name>
</gene>
<dbReference type="Gene3D" id="3.90.1570.10">
    <property type="entry name" value="tt1808, chain A"/>
    <property type="match status" value="1"/>
</dbReference>
<dbReference type="Pfam" id="PF05685">
    <property type="entry name" value="Uma2"/>
    <property type="match status" value="1"/>
</dbReference>
<reference evidence="2 3" key="1">
    <citation type="submission" date="2020-02" db="EMBL/GenBank/DDBJ databases">
        <title>Genome sequences of Thiorhodococcus mannitoliphagus and Thiorhodococcus minor, purple sulfur photosynthetic bacteria in the gammaproteobacterial family, Chromatiaceae.</title>
        <authorList>
            <person name="Aviles F.A."/>
            <person name="Meyer T.E."/>
            <person name="Kyndt J.A."/>
        </authorList>
    </citation>
    <scope>NUCLEOTIDE SEQUENCE [LARGE SCALE GENOMIC DNA]</scope>
    <source>
        <strain evidence="2 3">DSM 11518</strain>
    </source>
</reference>
<dbReference type="CDD" id="cd06260">
    <property type="entry name" value="DUF820-like"/>
    <property type="match status" value="1"/>
</dbReference>
<keyword evidence="2" id="KW-0378">Hydrolase</keyword>
<sequence>MPRAATNLGHLNYGDYCRWPDEERWELIDGTAFAVSPAPTRLHQALAVEVTRQIANQLLEHPCDVYAAPFDVRLPKSSEADDLVDTVVQPDISVICDPDKLDDKGGRGAPDWIIEILSARTAAHDQIRKRALYERHAVREYWLVHPIDRVLTIYRLDPDGVYGRPDSVELEGATKASAVPGLEIRWPTNAPTED</sequence>
<dbReference type="SUPFAM" id="SSF52980">
    <property type="entry name" value="Restriction endonuclease-like"/>
    <property type="match status" value="1"/>
</dbReference>
<dbReference type="InterPro" id="IPR012296">
    <property type="entry name" value="Nuclease_put_TT1808"/>
</dbReference>
<comment type="caution">
    <text evidence="2">The sequence shown here is derived from an EMBL/GenBank/DDBJ whole genome shotgun (WGS) entry which is preliminary data.</text>
</comment>
<keyword evidence="3" id="KW-1185">Reference proteome</keyword>
<dbReference type="AlphaFoldDB" id="A0A6M0K6R5"/>
<name>A0A6M0K6R5_9GAMM</name>
<dbReference type="PANTHER" id="PTHR36558:SF1">
    <property type="entry name" value="RESTRICTION ENDONUCLEASE DOMAIN-CONTAINING PROTEIN-RELATED"/>
    <property type="match status" value="1"/>
</dbReference>
<keyword evidence="2" id="KW-0255">Endonuclease</keyword>
<evidence type="ECO:0000313" key="2">
    <source>
        <dbReference type="EMBL" id="NEV65021.1"/>
    </source>
</evidence>
<proteinExistence type="predicted"/>
<evidence type="ECO:0000313" key="3">
    <source>
        <dbReference type="Proteomes" id="UP000483379"/>
    </source>
</evidence>
<dbReference type="RefSeq" id="WP_164456338.1">
    <property type="nucleotide sequence ID" value="NZ_JAAIJQ010000136.1"/>
</dbReference>
<protein>
    <submittedName>
        <fullName evidence="2">Uma2 family endonuclease</fullName>
    </submittedName>
</protein>
<keyword evidence="2" id="KW-0540">Nuclease</keyword>
<dbReference type="GO" id="GO:0004519">
    <property type="term" value="F:endonuclease activity"/>
    <property type="evidence" value="ECO:0007669"/>
    <property type="project" value="UniProtKB-KW"/>
</dbReference>
<dbReference type="PANTHER" id="PTHR36558">
    <property type="entry name" value="GLR1098 PROTEIN"/>
    <property type="match status" value="1"/>
</dbReference>
<dbReference type="EMBL" id="JAAIJQ010000136">
    <property type="protein sequence ID" value="NEV65021.1"/>
    <property type="molecule type" value="Genomic_DNA"/>
</dbReference>
<feature type="domain" description="Putative restriction endonuclease" evidence="1">
    <location>
        <begin position="15"/>
        <end position="184"/>
    </location>
</feature>
<organism evidence="2 3">
    <name type="scientific">Thiorhodococcus minor</name>
    <dbReference type="NCBI Taxonomy" id="57489"/>
    <lineage>
        <taxon>Bacteria</taxon>
        <taxon>Pseudomonadati</taxon>
        <taxon>Pseudomonadota</taxon>
        <taxon>Gammaproteobacteria</taxon>
        <taxon>Chromatiales</taxon>
        <taxon>Chromatiaceae</taxon>
        <taxon>Thiorhodococcus</taxon>
    </lineage>
</organism>
<evidence type="ECO:0000259" key="1">
    <source>
        <dbReference type="Pfam" id="PF05685"/>
    </source>
</evidence>